<feature type="transmembrane region" description="Helical" evidence="9">
    <location>
        <begin position="472"/>
        <end position="496"/>
    </location>
</feature>
<evidence type="ECO:0000256" key="5">
    <source>
        <dbReference type="ARBA" id="ARBA00022729"/>
    </source>
</evidence>
<dbReference type="InterPro" id="IPR032675">
    <property type="entry name" value="LRR_dom_sf"/>
</dbReference>
<dbReference type="SUPFAM" id="SSF52058">
    <property type="entry name" value="L domain-like"/>
    <property type="match status" value="1"/>
</dbReference>
<comment type="caution">
    <text evidence="11">The sequence shown here is derived from an EMBL/GenBank/DDBJ whole genome shotgun (WGS) entry which is preliminary data.</text>
</comment>
<evidence type="ECO:0000256" key="8">
    <source>
        <dbReference type="ARBA" id="ARBA00023136"/>
    </source>
</evidence>
<keyword evidence="3" id="KW-0433">Leucine-rich repeat</keyword>
<dbReference type="PANTHER" id="PTHR24373:SF275">
    <property type="entry name" value="TIR DOMAIN-CONTAINING PROTEIN"/>
    <property type="match status" value="1"/>
</dbReference>
<reference evidence="11" key="1">
    <citation type="journal article" date="2024" name="Gigascience">
        <title>Chromosome-level genome of the poultry shaft louse Menopon gallinae provides insight into the host-switching and adaptive evolution of parasitic lice.</title>
        <authorList>
            <person name="Xu Y."/>
            <person name="Ma L."/>
            <person name="Liu S."/>
            <person name="Liang Y."/>
            <person name="Liu Q."/>
            <person name="He Z."/>
            <person name="Tian L."/>
            <person name="Duan Y."/>
            <person name="Cai W."/>
            <person name="Li H."/>
            <person name="Song F."/>
        </authorList>
    </citation>
    <scope>NUCLEOTIDE SEQUENCE</scope>
    <source>
        <strain evidence="11">Cailab_2023a</strain>
    </source>
</reference>
<gene>
    <name evidence="11" type="ORF">PYX00_010408</name>
</gene>
<dbReference type="PRINTS" id="PR00019">
    <property type="entry name" value="LEURICHRPT"/>
</dbReference>
<dbReference type="Pfam" id="PF13855">
    <property type="entry name" value="LRR_8"/>
    <property type="match status" value="2"/>
</dbReference>
<evidence type="ECO:0000256" key="9">
    <source>
        <dbReference type="SAM" id="Phobius"/>
    </source>
</evidence>
<feature type="chain" id="PRO_5043430455" evidence="10">
    <location>
        <begin position="24"/>
        <end position="641"/>
    </location>
</feature>
<dbReference type="Gene3D" id="3.80.10.10">
    <property type="entry name" value="Ribonuclease Inhibitor"/>
    <property type="match status" value="2"/>
</dbReference>
<comment type="subcellular location">
    <subcellularLocation>
        <location evidence="1">Cell membrane</location>
    </subcellularLocation>
</comment>
<keyword evidence="6" id="KW-0677">Repeat</keyword>
<dbReference type="GO" id="GO:0005886">
    <property type="term" value="C:plasma membrane"/>
    <property type="evidence" value="ECO:0007669"/>
    <property type="project" value="UniProtKB-SubCell"/>
</dbReference>
<dbReference type="FunFam" id="3.80.10.10:FF:001438">
    <property type="entry name" value="Uncharacterized protein"/>
    <property type="match status" value="1"/>
</dbReference>
<dbReference type="SMART" id="SM00365">
    <property type="entry name" value="LRR_SD22"/>
    <property type="match status" value="6"/>
</dbReference>
<evidence type="ECO:0000313" key="11">
    <source>
        <dbReference type="EMBL" id="KAL0268480.1"/>
    </source>
</evidence>
<keyword evidence="7 9" id="KW-1133">Transmembrane helix</keyword>
<dbReference type="PANTHER" id="PTHR24373">
    <property type="entry name" value="SLIT RELATED LEUCINE-RICH REPEAT NEURONAL PROTEIN"/>
    <property type="match status" value="1"/>
</dbReference>
<dbReference type="AlphaFoldDB" id="A0AAW2HFM5"/>
<name>A0AAW2HFM5_9NEOP</name>
<evidence type="ECO:0000256" key="1">
    <source>
        <dbReference type="ARBA" id="ARBA00004236"/>
    </source>
</evidence>
<evidence type="ECO:0000256" key="2">
    <source>
        <dbReference type="ARBA" id="ARBA00022475"/>
    </source>
</evidence>
<evidence type="ECO:0000256" key="3">
    <source>
        <dbReference type="ARBA" id="ARBA00022614"/>
    </source>
</evidence>
<evidence type="ECO:0000256" key="4">
    <source>
        <dbReference type="ARBA" id="ARBA00022692"/>
    </source>
</evidence>
<dbReference type="Pfam" id="PF00560">
    <property type="entry name" value="LRR_1"/>
    <property type="match status" value="1"/>
</dbReference>
<feature type="signal peptide" evidence="10">
    <location>
        <begin position="1"/>
        <end position="23"/>
    </location>
</feature>
<dbReference type="EMBL" id="JARGDH010000005">
    <property type="protein sequence ID" value="KAL0268480.1"/>
    <property type="molecule type" value="Genomic_DNA"/>
</dbReference>
<dbReference type="SMART" id="SM00369">
    <property type="entry name" value="LRR_TYP"/>
    <property type="match status" value="9"/>
</dbReference>
<evidence type="ECO:0000256" key="10">
    <source>
        <dbReference type="SAM" id="SignalP"/>
    </source>
</evidence>
<proteinExistence type="predicted"/>
<keyword evidence="4 9" id="KW-0812">Transmembrane</keyword>
<evidence type="ECO:0000256" key="6">
    <source>
        <dbReference type="ARBA" id="ARBA00022737"/>
    </source>
</evidence>
<dbReference type="InterPro" id="IPR050328">
    <property type="entry name" value="Dev_Immune_Receptor"/>
</dbReference>
<sequence length="641" mass="73397">MGPQTRGLIRLAILFTLVSATRGICPSKCTCNDKLLKAGCEYSNLEVVPIQLNPEIRTLKLNHNRIASIHLTFIFYKNLNELDLSHNKIKTLGSKNFEFQINLTNLNVSSNMVKQLHKDSFKGLKKLTVLDLSGNLIEEVSDRTSFKDLTNLEELNLSRNKIYMIETGVFDYLINLKRLIMHDNELLKVPENAVNTLNNLVEMDLNGNLIEDLSFPSNLNNLEVLKLRSNVITSLGNDSFSNLYRLKYLDLSDNNFTHVSKLQFSKLLHLEYLNLSSNLFRHLGPDSFRNLYKLTEVYIDNAVALRKVDSKLFIENINLKYVSLSNNANLKYLPKFLFLNKPKLKHIRISGNDFSTLDASDLPLDQLETLKIGRNPFKCNCSLLWLWILKERQMLNNCTCTDLSCYEACADAVPKPKKLSEESETVLGLAFHREVYPIILDLDEVYCEDYQNARRIPFKAAPKSSFDCTVTWVLILTAAVLATLFLFLLAVIAYILRIRCKRRAKNPVETFINATKSYEDTHHTYYRYGSNLRNGDVFEVLKSEQKIDVYGDKPATNMYIRTPLGKDSANSFPYAINRVDTEPRKQCRKQYSNASIPDAYLDAAGNYGMKNYMSETNIYQEPFAGPFPARTGQRPPHIVYV</sequence>
<dbReference type="PROSITE" id="PS51450">
    <property type="entry name" value="LRR"/>
    <property type="match status" value="7"/>
</dbReference>
<dbReference type="InterPro" id="IPR003591">
    <property type="entry name" value="Leu-rich_rpt_typical-subtyp"/>
</dbReference>
<keyword evidence="2" id="KW-1003">Cell membrane</keyword>
<protein>
    <submittedName>
        <fullName evidence="11">Uncharacterized protein</fullName>
    </submittedName>
</protein>
<keyword evidence="5 10" id="KW-0732">Signal</keyword>
<keyword evidence="8 9" id="KW-0472">Membrane</keyword>
<dbReference type="InterPro" id="IPR001611">
    <property type="entry name" value="Leu-rich_rpt"/>
</dbReference>
<evidence type="ECO:0000256" key="7">
    <source>
        <dbReference type="ARBA" id="ARBA00022989"/>
    </source>
</evidence>
<accession>A0AAW2HFM5</accession>
<organism evidence="11">
    <name type="scientific">Menopon gallinae</name>
    <name type="common">poultry shaft louse</name>
    <dbReference type="NCBI Taxonomy" id="328185"/>
    <lineage>
        <taxon>Eukaryota</taxon>
        <taxon>Metazoa</taxon>
        <taxon>Ecdysozoa</taxon>
        <taxon>Arthropoda</taxon>
        <taxon>Hexapoda</taxon>
        <taxon>Insecta</taxon>
        <taxon>Pterygota</taxon>
        <taxon>Neoptera</taxon>
        <taxon>Paraneoptera</taxon>
        <taxon>Psocodea</taxon>
        <taxon>Troctomorpha</taxon>
        <taxon>Phthiraptera</taxon>
        <taxon>Amblycera</taxon>
        <taxon>Menoponidae</taxon>
        <taxon>Menopon</taxon>
    </lineage>
</organism>